<dbReference type="RefSeq" id="WP_030430349.1">
    <property type="nucleotide sequence ID" value="NZ_JOEF01000012.1"/>
</dbReference>
<evidence type="ECO:0000313" key="3">
    <source>
        <dbReference type="Proteomes" id="UP000183376"/>
    </source>
</evidence>
<dbReference type="Proteomes" id="UP000183376">
    <property type="component" value="Chromosome I"/>
</dbReference>
<dbReference type="STRING" id="211114.SAMN04489726_3455"/>
<accession>A0A1G9W942</accession>
<sequence>MSGNLRVFLEQLESLGNRISQAGQEFGTASTQNAKSGHETESKSRTFGDDKIGAAMKKQYDPNTASNLGTAGQETGAKIADLGAYMVQTAAELRGGENANETQHRSTETK</sequence>
<evidence type="ECO:0000256" key="1">
    <source>
        <dbReference type="SAM" id="MobiDB-lite"/>
    </source>
</evidence>
<feature type="compositionally biased region" description="Basic and acidic residues" evidence="1">
    <location>
        <begin position="36"/>
        <end position="49"/>
    </location>
</feature>
<dbReference type="EMBL" id="LT629701">
    <property type="protein sequence ID" value="SDM80726.1"/>
    <property type="molecule type" value="Genomic_DNA"/>
</dbReference>
<evidence type="ECO:0000313" key="2">
    <source>
        <dbReference type="EMBL" id="SDM80726.1"/>
    </source>
</evidence>
<organism evidence="2 3">
    <name type="scientific">Allokutzneria albata</name>
    <name type="common">Kibdelosporangium albatum</name>
    <dbReference type="NCBI Taxonomy" id="211114"/>
    <lineage>
        <taxon>Bacteria</taxon>
        <taxon>Bacillati</taxon>
        <taxon>Actinomycetota</taxon>
        <taxon>Actinomycetes</taxon>
        <taxon>Pseudonocardiales</taxon>
        <taxon>Pseudonocardiaceae</taxon>
        <taxon>Allokutzneria</taxon>
    </lineage>
</organism>
<feature type="compositionally biased region" description="Polar residues" evidence="1">
    <location>
        <begin position="24"/>
        <end position="35"/>
    </location>
</feature>
<reference evidence="2 3" key="1">
    <citation type="submission" date="2016-10" db="EMBL/GenBank/DDBJ databases">
        <authorList>
            <person name="de Groot N.N."/>
        </authorList>
    </citation>
    <scope>NUCLEOTIDE SEQUENCE [LARGE SCALE GENOMIC DNA]</scope>
    <source>
        <strain evidence="2 3">DSM 44149</strain>
    </source>
</reference>
<evidence type="ECO:0008006" key="4">
    <source>
        <dbReference type="Google" id="ProtNLM"/>
    </source>
</evidence>
<protein>
    <recommendedName>
        <fullName evidence="4">Excreted virulence factor EspC, type VII ESX diderm</fullName>
    </recommendedName>
</protein>
<keyword evidence="3" id="KW-1185">Reference proteome</keyword>
<dbReference type="OrthoDB" id="9878984at2"/>
<name>A0A1G9W942_ALLAB</name>
<dbReference type="AlphaFoldDB" id="A0A1G9W942"/>
<gene>
    <name evidence="2" type="ORF">SAMN04489726_3455</name>
</gene>
<proteinExistence type="predicted"/>
<feature type="region of interest" description="Disordered" evidence="1">
    <location>
        <begin position="24"/>
        <end position="49"/>
    </location>
</feature>